<evidence type="ECO:0000313" key="2">
    <source>
        <dbReference type="EMBL" id="KAF2403146.1"/>
    </source>
</evidence>
<evidence type="ECO:0000313" key="3">
    <source>
        <dbReference type="Proteomes" id="UP000799640"/>
    </source>
</evidence>
<dbReference type="EMBL" id="ML996690">
    <property type="protein sequence ID" value="KAF2403146.1"/>
    <property type="molecule type" value="Genomic_DNA"/>
</dbReference>
<evidence type="ECO:0000256" key="1">
    <source>
        <dbReference type="SAM" id="MobiDB-lite"/>
    </source>
</evidence>
<feature type="compositionally biased region" description="Polar residues" evidence="1">
    <location>
        <begin position="60"/>
        <end position="69"/>
    </location>
</feature>
<reference evidence="2" key="1">
    <citation type="journal article" date="2020" name="Stud. Mycol.">
        <title>101 Dothideomycetes genomes: a test case for predicting lifestyles and emergence of pathogens.</title>
        <authorList>
            <person name="Haridas S."/>
            <person name="Albert R."/>
            <person name="Binder M."/>
            <person name="Bloem J."/>
            <person name="Labutti K."/>
            <person name="Salamov A."/>
            <person name="Andreopoulos B."/>
            <person name="Baker S."/>
            <person name="Barry K."/>
            <person name="Bills G."/>
            <person name="Bluhm B."/>
            <person name="Cannon C."/>
            <person name="Castanera R."/>
            <person name="Culley D."/>
            <person name="Daum C."/>
            <person name="Ezra D."/>
            <person name="Gonzalez J."/>
            <person name="Henrissat B."/>
            <person name="Kuo A."/>
            <person name="Liang C."/>
            <person name="Lipzen A."/>
            <person name="Lutzoni F."/>
            <person name="Magnuson J."/>
            <person name="Mondo S."/>
            <person name="Nolan M."/>
            <person name="Ohm R."/>
            <person name="Pangilinan J."/>
            <person name="Park H.-J."/>
            <person name="Ramirez L."/>
            <person name="Alfaro M."/>
            <person name="Sun H."/>
            <person name="Tritt A."/>
            <person name="Yoshinaga Y."/>
            <person name="Zwiers L.-H."/>
            <person name="Turgeon B."/>
            <person name="Goodwin S."/>
            <person name="Spatafora J."/>
            <person name="Crous P."/>
            <person name="Grigoriev I."/>
        </authorList>
    </citation>
    <scope>NUCLEOTIDE SEQUENCE</scope>
    <source>
        <strain evidence="2">CBS 262.69</strain>
    </source>
</reference>
<keyword evidence="3" id="KW-1185">Reference proteome</keyword>
<proteinExistence type="predicted"/>
<name>A0A6G1I4U9_9PEZI</name>
<feature type="region of interest" description="Disordered" evidence="1">
    <location>
        <begin position="1"/>
        <end position="84"/>
    </location>
</feature>
<gene>
    <name evidence="2" type="ORF">EJ06DRAFT_528103</name>
</gene>
<organism evidence="2 3">
    <name type="scientific">Trichodelitschia bisporula</name>
    <dbReference type="NCBI Taxonomy" id="703511"/>
    <lineage>
        <taxon>Eukaryota</taxon>
        <taxon>Fungi</taxon>
        <taxon>Dikarya</taxon>
        <taxon>Ascomycota</taxon>
        <taxon>Pezizomycotina</taxon>
        <taxon>Dothideomycetes</taxon>
        <taxon>Dothideomycetes incertae sedis</taxon>
        <taxon>Phaeotrichales</taxon>
        <taxon>Phaeotrichaceae</taxon>
        <taxon>Trichodelitschia</taxon>
    </lineage>
</organism>
<dbReference type="Proteomes" id="UP000799640">
    <property type="component" value="Unassembled WGS sequence"/>
</dbReference>
<feature type="compositionally biased region" description="Basic and acidic residues" evidence="1">
    <location>
        <begin position="10"/>
        <end position="25"/>
    </location>
</feature>
<dbReference type="AlphaFoldDB" id="A0A6G1I4U9"/>
<sequence>MARLARRCARHEVRDTQAGEDETRQARYGPVPHLPSTHSLTSAPAHHHHCISLSPRPRSDSTAQGSCQSARPVRHTPRPMLSGL</sequence>
<protein>
    <submittedName>
        <fullName evidence="2">Uncharacterized protein</fullName>
    </submittedName>
</protein>
<accession>A0A6G1I4U9</accession>